<keyword evidence="2" id="KW-0808">Transferase</keyword>
<comment type="caution">
    <text evidence="2">The sequence shown here is derived from an EMBL/GenBank/DDBJ whole genome shotgun (WGS) entry which is preliminary data.</text>
</comment>
<keyword evidence="3" id="KW-1185">Reference proteome</keyword>
<dbReference type="InterPro" id="IPR000182">
    <property type="entry name" value="GNAT_dom"/>
</dbReference>
<dbReference type="SUPFAM" id="SSF55729">
    <property type="entry name" value="Acyl-CoA N-acyltransferases (Nat)"/>
    <property type="match status" value="1"/>
</dbReference>
<organism evidence="2 3">
    <name type="scientific">Herbaspirillum chlorophenolicum</name>
    <dbReference type="NCBI Taxonomy" id="211589"/>
    <lineage>
        <taxon>Bacteria</taxon>
        <taxon>Pseudomonadati</taxon>
        <taxon>Pseudomonadota</taxon>
        <taxon>Betaproteobacteria</taxon>
        <taxon>Burkholderiales</taxon>
        <taxon>Oxalobacteraceae</taxon>
        <taxon>Herbaspirillum</taxon>
    </lineage>
</organism>
<feature type="domain" description="N-acetyltransferase" evidence="1">
    <location>
        <begin position="5"/>
        <end position="156"/>
    </location>
</feature>
<dbReference type="PANTHER" id="PTHR43617:SF2">
    <property type="entry name" value="UPF0039 PROTEIN SLL0451"/>
    <property type="match status" value="1"/>
</dbReference>
<dbReference type="PROSITE" id="PS51186">
    <property type="entry name" value="GNAT"/>
    <property type="match status" value="1"/>
</dbReference>
<keyword evidence="2" id="KW-0012">Acyltransferase</keyword>
<reference evidence="2 3" key="1">
    <citation type="submission" date="2024-10" db="EMBL/GenBank/DDBJ databases">
        <title>The Natural Products Discovery Center: Release of the First 8490 Sequenced Strains for Exploring Actinobacteria Biosynthetic Diversity.</title>
        <authorList>
            <person name="Kalkreuter E."/>
            <person name="Kautsar S.A."/>
            <person name="Yang D."/>
            <person name="Bader C.D."/>
            <person name="Teijaro C.N."/>
            <person name="Fluegel L."/>
            <person name="Davis C.M."/>
            <person name="Simpson J.R."/>
            <person name="Lauterbach L."/>
            <person name="Steele A.D."/>
            <person name="Gui C."/>
            <person name="Meng S."/>
            <person name="Li G."/>
            <person name="Viehrig K."/>
            <person name="Ye F."/>
            <person name="Su P."/>
            <person name="Kiefer A.F."/>
            <person name="Nichols A."/>
            <person name="Cepeda A.J."/>
            <person name="Yan W."/>
            <person name="Fan B."/>
            <person name="Jiang Y."/>
            <person name="Adhikari A."/>
            <person name="Zheng C.-J."/>
            <person name="Schuster L."/>
            <person name="Cowan T.M."/>
            <person name="Smanski M.J."/>
            <person name="Chevrette M.G."/>
            <person name="De Carvalho L.P.S."/>
            <person name="Shen B."/>
        </authorList>
    </citation>
    <scope>NUCLEOTIDE SEQUENCE [LARGE SCALE GENOMIC DNA]</scope>
    <source>
        <strain evidence="2 3">NPDC087045</strain>
    </source>
</reference>
<accession>A0ABW8EX64</accession>
<name>A0ABW8EX64_9BURK</name>
<dbReference type="Proteomes" id="UP001617427">
    <property type="component" value="Unassembled WGS sequence"/>
</dbReference>
<dbReference type="InterPro" id="IPR050276">
    <property type="entry name" value="MshD_Acetyltransferase"/>
</dbReference>
<sequence>MRDKINIRQEGNSDINSIRYVTEAAFKNAEHSSHTEHWIVDALRRNNQLSISLVAELDGNIVGHVAISPVSMSAGADDWYGLGPISILPEHQGKGIGSELVREALSELKVRHAQGCVVLGDPNYYGRFGFKVHEGLFYPGVPPEYFQALSFQGRIPIGEVSYHDSFHATE</sequence>
<evidence type="ECO:0000259" key="1">
    <source>
        <dbReference type="PROSITE" id="PS51186"/>
    </source>
</evidence>
<dbReference type="Pfam" id="PF00583">
    <property type="entry name" value="Acetyltransf_1"/>
    <property type="match status" value="1"/>
</dbReference>
<dbReference type="GO" id="GO:0016746">
    <property type="term" value="F:acyltransferase activity"/>
    <property type="evidence" value="ECO:0007669"/>
    <property type="project" value="UniProtKB-KW"/>
</dbReference>
<evidence type="ECO:0000313" key="3">
    <source>
        <dbReference type="Proteomes" id="UP001617427"/>
    </source>
</evidence>
<protein>
    <submittedName>
        <fullName evidence="2">GNAT family N-acetyltransferase</fullName>
        <ecNumber evidence="2">2.3.-.-</ecNumber>
    </submittedName>
</protein>
<dbReference type="InterPro" id="IPR016181">
    <property type="entry name" value="Acyl_CoA_acyltransferase"/>
</dbReference>
<proteinExistence type="predicted"/>
<dbReference type="Gene3D" id="3.40.630.30">
    <property type="match status" value="1"/>
</dbReference>
<gene>
    <name evidence="2" type="ORF">ACIPEN_09470</name>
</gene>
<dbReference type="CDD" id="cd04301">
    <property type="entry name" value="NAT_SF"/>
    <property type="match status" value="1"/>
</dbReference>
<dbReference type="PANTHER" id="PTHR43617">
    <property type="entry name" value="L-AMINO ACID N-ACETYLTRANSFERASE"/>
    <property type="match status" value="1"/>
</dbReference>
<dbReference type="EC" id="2.3.-.-" evidence="2"/>
<dbReference type="EMBL" id="JBIUZV010000004">
    <property type="protein sequence ID" value="MFJ3046049.1"/>
    <property type="molecule type" value="Genomic_DNA"/>
</dbReference>
<evidence type="ECO:0000313" key="2">
    <source>
        <dbReference type="EMBL" id="MFJ3046049.1"/>
    </source>
</evidence>
<dbReference type="RefSeq" id="WP_402699953.1">
    <property type="nucleotide sequence ID" value="NZ_JBIUZV010000004.1"/>
</dbReference>